<evidence type="ECO:0000313" key="2">
    <source>
        <dbReference type="Proteomes" id="UP001165289"/>
    </source>
</evidence>
<dbReference type="EMBL" id="JAKMXF010000085">
    <property type="protein sequence ID" value="KAI6658668.1"/>
    <property type="molecule type" value="Genomic_DNA"/>
</dbReference>
<name>A0AAV7KBV2_9METZ</name>
<comment type="caution">
    <text evidence="1">The sequence shown here is derived from an EMBL/GenBank/DDBJ whole genome shotgun (WGS) entry which is preliminary data.</text>
</comment>
<organism evidence="1 2">
    <name type="scientific">Oopsacas minuta</name>
    <dbReference type="NCBI Taxonomy" id="111878"/>
    <lineage>
        <taxon>Eukaryota</taxon>
        <taxon>Metazoa</taxon>
        <taxon>Porifera</taxon>
        <taxon>Hexactinellida</taxon>
        <taxon>Hexasterophora</taxon>
        <taxon>Lyssacinosida</taxon>
        <taxon>Leucopsacidae</taxon>
        <taxon>Oopsacas</taxon>
    </lineage>
</organism>
<protein>
    <submittedName>
        <fullName evidence="1">Uncharacterized protein</fullName>
    </submittedName>
</protein>
<dbReference type="Proteomes" id="UP001165289">
    <property type="component" value="Unassembled WGS sequence"/>
</dbReference>
<proteinExistence type="predicted"/>
<gene>
    <name evidence="1" type="ORF">LOD99_11013</name>
</gene>
<sequence length="140" mass="15395">MKFGYCDELEQEELDMLVREEDDKVLFPPQETPEALFDMAVLDNSTVTDSGGDKMDFSDIGEVEETAPDAPRNSELSLLSAHCKCTPCFVEMKTPSVMLLTCSGIANPSQTEWPLNFARRAPVSSSTILNNDIKLTGDGL</sequence>
<dbReference type="AlphaFoldDB" id="A0AAV7KBV2"/>
<reference evidence="1 2" key="1">
    <citation type="journal article" date="2023" name="BMC Biol.">
        <title>The compact genome of the sponge Oopsacas minuta (Hexactinellida) is lacking key metazoan core genes.</title>
        <authorList>
            <person name="Santini S."/>
            <person name="Schenkelaars Q."/>
            <person name="Jourda C."/>
            <person name="Duchesne M."/>
            <person name="Belahbib H."/>
            <person name="Rocher C."/>
            <person name="Selva M."/>
            <person name="Riesgo A."/>
            <person name="Vervoort M."/>
            <person name="Leys S.P."/>
            <person name="Kodjabachian L."/>
            <person name="Le Bivic A."/>
            <person name="Borchiellini C."/>
            <person name="Claverie J.M."/>
            <person name="Renard E."/>
        </authorList>
    </citation>
    <scope>NUCLEOTIDE SEQUENCE [LARGE SCALE GENOMIC DNA]</scope>
    <source>
        <strain evidence="1">SPO-2</strain>
    </source>
</reference>
<accession>A0AAV7KBV2</accession>
<evidence type="ECO:0000313" key="1">
    <source>
        <dbReference type="EMBL" id="KAI6658668.1"/>
    </source>
</evidence>
<keyword evidence="2" id="KW-1185">Reference proteome</keyword>